<dbReference type="Gene3D" id="1.10.3720.10">
    <property type="entry name" value="MetI-like"/>
    <property type="match status" value="1"/>
</dbReference>
<evidence type="ECO:0000256" key="4">
    <source>
        <dbReference type="ARBA" id="ARBA00022692"/>
    </source>
</evidence>
<name>A0ABW0CZS9_STRCD</name>
<keyword evidence="11" id="KW-1185">Reference proteome</keyword>
<dbReference type="Pfam" id="PF00528">
    <property type="entry name" value="BPD_transp_1"/>
    <property type="match status" value="1"/>
</dbReference>
<proteinExistence type="inferred from homology"/>
<protein>
    <submittedName>
        <fullName evidence="10">Carbohydrate ABC transporter permease</fullName>
    </submittedName>
</protein>
<feature type="transmembrane region" description="Helical" evidence="7">
    <location>
        <begin position="132"/>
        <end position="154"/>
    </location>
</feature>
<keyword evidence="4 7" id="KW-0812">Transmembrane</keyword>
<organism evidence="10 11">
    <name type="scientific">Streptomyces coerulescens</name>
    <dbReference type="NCBI Taxonomy" id="29304"/>
    <lineage>
        <taxon>Bacteria</taxon>
        <taxon>Bacillati</taxon>
        <taxon>Actinomycetota</taxon>
        <taxon>Actinomycetes</taxon>
        <taxon>Kitasatosporales</taxon>
        <taxon>Streptomycetaceae</taxon>
        <taxon>Streptomyces</taxon>
    </lineage>
</organism>
<evidence type="ECO:0000256" key="1">
    <source>
        <dbReference type="ARBA" id="ARBA00004651"/>
    </source>
</evidence>
<sequence length="318" mass="34190">MASDLKVGPTSTAVPEHHVPAGRGRGHHRLRAGLTKFGIFGAPGLLIYGCFVLAPVILAVGYSLTNYNPFSPPTEFVGLRNYELLLHDEEFLTSLKVTTIISVIMVIVPNVAGLGIALLLDRKGWFYTAWRGVFFVPVVLSSVVVSVVWTRLLADDGVVNQMLGWVGIAPVGWLSDDSYALYSLAGIQCWQILGFCVVVYLAGLQSVPRELYEAAAIDGAGSVARFRLVTWPLLAPALTINTVVLLISAFKTYDTVQVITNGGPGTGTTATVAFAVLQTGFNANHQGYATAMAIVMLIIIATASTIVLHFLRRREAML</sequence>
<keyword evidence="3" id="KW-1003">Cell membrane</keyword>
<dbReference type="Proteomes" id="UP001596263">
    <property type="component" value="Unassembled WGS sequence"/>
</dbReference>
<feature type="transmembrane region" description="Helical" evidence="7">
    <location>
        <begin position="228"/>
        <end position="250"/>
    </location>
</feature>
<feature type="region of interest" description="Disordered" evidence="8">
    <location>
        <begin position="1"/>
        <end position="25"/>
    </location>
</feature>
<dbReference type="RefSeq" id="WP_380865726.1">
    <property type="nucleotide sequence ID" value="NZ_JBHSKM010000051.1"/>
</dbReference>
<evidence type="ECO:0000256" key="5">
    <source>
        <dbReference type="ARBA" id="ARBA00022989"/>
    </source>
</evidence>
<feature type="transmembrane region" description="Helical" evidence="7">
    <location>
        <begin position="288"/>
        <end position="311"/>
    </location>
</feature>
<reference evidence="11" key="1">
    <citation type="journal article" date="2019" name="Int. J. Syst. Evol. Microbiol.">
        <title>The Global Catalogue of Microorganisms (GCM) 10K type strain sequencing project: providing services to taxonomists for standard genome sequencing and annotation.</title>
        <authorList>
            <consortium name="The Broad Institute Genomics Platform"/>
            <consortium name="The Broad Institute Genome Sequencing Center for Infectious Disease"/>
            <person name="Wu L."/>
            <person name="Ma J."/>
        </authorList>
    </citation>
    <scope>NUCLEOTIDE SEQUENCE [LARGE SCALE GENOMIC DNA]</scope>
    <source>
        <strain evidence="11">KCTC 42586</strain>
    </source>
</reference>
<feature type="transmembrane region" description="Helical" evidence="7">
    <location>
        <begin position="179"/>
        <end position="202"/>
    </location>
</feature>
<comment type="subcellular location">
    <subcellularLocation>
        <location evidence="1 7">Cell membrane</location>
        <topology evidence="1 7">Multi-pass membrane protein</topology>
    </subcellularLocation>
</comment>
<evidence type="ECO:0000256" key="6">
    <source>
        <dbReference type="ARBA" id="ARBA00023136"/>
    </source>
</evidence>
<feature type="domain" description="ABC transmembrane type-1" evidence="9">
    <location>
        <begin position="95"/>
        <end position="307"/>
    </location>
</feature>
<comment type="caution">
    <text evidence="10">The sequence shown here is derived from an EMBL/GenBank/DDBJ whole genome shotgun (WGS) entry which is preliminary data.</text>
</comment>
<feature type="transmembrane region" description="Helical" evidence="7">
    <location>
        <begin position="100"/>
        <end position="120"/>
    </location>
</feature>
<dbReference type="InterPro" id="IPR000515">
    <property type="entry name" value="MetI-like"/>
</dbReference>
<evidence type="ECO:0000256" key="8">
    <source>
        <dbReference type="SAM" id="MobiDB-lite"/>
    </source>
</evidence>
<dbReference type="PROSITE" id="PS50928">
    <property type="entry name" value="ABC_TM1"/>
    <property type="match status" value="1"/>
</dbReference>
<dbReference type="CDD" id="cd06261">
    <property type="entry name" value="TM_PBP2"/>
    <property type="match status" value="1"/>
</dbReference>
<keyword evidence="6 7" id="KW-0472">Membrane</keyword>
<accession>A0ABW0CZS9</accession>
<evidence type="ECO:0000256" key="3">
    <source>
        <dbReference type="ARBA" id="ARBA00022475"/>
    </source>
</evidence>
<comment type="similarity">
    <text evidence="7">Belongs to the binding-protein-dependent transport system permease family.</text>
</comment>
<dbReference type="InterPro" id="IPR051393">
    <property type="entry name" value="ABC_transporter_permease"/>
</dbReference>
<evidence type="ECO:0000259" key="9">
    <source>
        <dbReference type="PROSITE" id="PS50928"/>
    </source>
</evidence>
<feature type="transmembrane region" description="Helical" evidence="7">
    <location>
        <begin position="37"/>
        <end position="64"/>
    </location>
</feature>
<evidence type="ECO:0000256" key="7">
    <source>
        <dbReference type="RuleBase" id="RU363032"/>
    </source>
</evidence>
<keyword evidence="5 7" id="KW-1133">Transmembrane helix</keyword>
<evidence type="ECO:0000256" key="2">
    <source>
        <dbReference type="ARBA" id="ARBA00022448"/>
    </source>
</evidence>
<dbReference type="EMBL" id="JBHSKM010000051">
    <property type="protein sequence ID" value="MFC5220658.1"/>
    <property type="molecule type" value="Genomic_DNA"/>
</dbReference>
<dbReference type="InterPro" id="IPR035906">
    <property type="entry name" value="MetI-like_sf"/>
</dbReference>
<dbReference type="SUPFAM" id="SSF161098">
    <property type="entry name" value="MetI-like"/>
    <property type="match status" value="1"/>
</dbReference>
<dbReference type="PANTHER" id="PTHR30193">
    <property type="entry name" value="ABC TRANSPORTER PERMEASE PROTEIN"/>
    <property type="match status" value="1"/>
</dbReference>
<evidence type="ECO:0000313" key="10">
    <source>
        <dbReference type="EMBL" id="MFC5220658.1"/>
    </source>
</evidence>
<keyword evidence="2 7" id="KW-0813">Transport</keyword>
<gene>
    <name evidence="10" type="ORF">ACFPQ9_43310</name>
</gene>
<evidence type="ECO:0000313" key="11">
    <source>
        <dbReference type="Proteomes" id="UP001596263"/>
    </source>
</evidence>
<dbReference type="PANTHER" id="PTHR30193:SF41">
    <property type="entry name" value="DIACETYLCHITOBIOSE UPTAKE SYSTEM PERMEASE PROTEIN NGCF"/>
    <property type="match status" value="1"/>
</dbReference>